<reference evidence="1 2" key="1">
    <citation type="journal article" date="2018" name="PLoS ONE">
        <title>The draft genome of Kipferlia bialata reveals reductive genome evolution in fornicate parasites.</title>
        <authorList>
            <person name="Tanifuji G."/>
            <person name="Takabayashi S."/>
            <person name="Kume K."/>
            <person name="Takagi M."/>
            <person name="Nakayama T."/>
            <person name="Kamikawa R."/>
            <person name="Inagaki Y."/>
            <person name="Hashimoto T."/>
        </authorList>
    </citation>
    <scope>NUCLEOTIDE SEQUENCE [LARGE SCALE GENOMIC DNA]</scope>
    <source>
        <strain evidence="1">NY0173</strain>
    </source>
</reference>
<comment type="caution">
    <text evidence="1">The sequence shown here is derived from an EMBL/GenBank/DDBJ whole genome shotgun (WGS) entry which is preliminary data.</text>
</comment>
<sequence length="43" mass="4605">PVKTFISISNLLETFISDTVDGILDSSVDEAASVQIEHLSTVI</sequence>
<proteinExistence type="predicted"/>
<dbReference type="AlphaFoldDB" id="A0A9K3GM49"/>
<accession>A0A9K3GM49</accession>
<evidence type="ECO:0000313" key="2">
    <source>
        <dbReference type="Proteomes" id="UP000265618"/>
    </source>
</evidence>
<dbReference type="Proteomes" id="UP000265618">
    <property type="component" value="Unassembled WGS sequence"/>
</dbReference>
<keyword evidence="2" id="KW-1185">Reference proteome</keyword>
<evidence type="ECO:0000313" key="1">
    <source>
        <dbReference type="EMBL" id="GIQ87240.1"/>
    </source>
</evidence>
<dbReference type="EMBL" id="BDIP01003080">
    <property type="protein sequence ID" value="GIQ87240.1"/>
    <property type="molecule type" value="Genomic_DNA"/>
</dbReference>
<feature type="non-terminal residue" evidence="1">
    <location>
        <position position="1"/>
    </location>
</feature>
<organism evidence="1 2">
    <name type="scientific">Kipferlia bialata</name>
    <dbReference type="NCBI Taxonomy" id="797122"/>
    <lineage>
        <taxon>Eukaryota</taxon>
        <taxon>Metamonada</taxon>
        <taxon>Carpediemonas-like organisms</taxon>
        <taxon>Kipferlia</taxon>
    </lineage>
</organism>
<name>A0A9K3GM49_9EUKA</name>
<protein>
    <submittedName>
        <fullName evidence="1">Uncharacterized protein</fullName>
    </submittedName>
</protein>
<gene>
    <name evidence="1" type="ORF">KIPB_009239</name>
</gene>